<feature type="compositionally biased region" description="Basic residues" evidence="6">
    <location>
        <begin position="9"/>
        <end position="26"/>
    </location>
</feature>
<dbReference type="STRING" id="1849047.A0A3D8R0V0"/>
<feature type="coiled-coil region" evidence="5">
    <location>
        <begin position="49"/>
        <end position="98"/>
    </location>
</feature>
<feature type="compositionally biased region" description="Basic and acidic residues" evidence="6">
    <location>
        <begin position="192"/>
        <end position="202"/>
    </location>
</feature>
<evidence type="ECO:0000313" key="8">
    <source>
        <dbReference type="Proteomes" id="UP000256645"/>
    </source>
</evidence>
<keyword evidence="4" id="KW-0539">Nucleus</keyword>
<accession>A0A3D8R0V0</accession>
<evidence type="ECO:0000256" key="4">
    <source>
        <dbReference type="ARBA" id="ARBA00023242"/>
    </source>
</evidence>
<evidence type="ECO:0008006" key="9">
    <source>
        <dbReference type="Google" id="ProtNLM"/>
    </source>
</evidence>
<comment type="similarity">
    <text evidence="2">Belongs to the RRP17 family.</text>
</comment>
<evidence type="ECO:0000256" key="2">
    <source>
        <dbReference type="ARBA" id="ARBA00007175"/>
    </source>
</evidence>
<gene>
    <name evidence="7" type="ORF">BP6252_09041</name>
</gene>
<evidence type="ECO:0000256" key="5">
    <source>
        <dbReference type="SAM" id="Coils"/>
    </source>
</evidence>
<comment type="caution">
    <text evidence="7">The sequence shown here is derived from an EMBL/GenBank/DDBJ whole genome shotgun (WGS) entry which is preliminary data.</text>
</comment>
<dbReference type="InterPro" id="IPR019186">
    <property type="entry name" value="Nucleolar_protein_12"/>
</dbReference>
<dbReference type="GO" id="GO:0019843">
    <property type="term" value="F:rRNA binding"/>
    <property type="evidence" value="ECO:0007669"/>
    <property type="project" value="TreeGrafter"/>
</dbReference>
<keyword evidence="3 5" id="KW-0175">Coiled coil</keyword>
<dbReference type="AlphaFoldDB" id="A0A3D8R0V0"/>
<feature type="region of interest" description="Disordered" evidence="6">
    <location>
        <begin position="1"/>
        <end position="29"/>
    </location>
</feature>
<dbReference type="GO" id="GO:0005730">
    <property type="term" value="C:nucleolus"/>
    <property type="evidence" value="ECO:0007669"/>
    <property type="project" value="UniProtKB-SubCell"/>
</dbReference>
<dbReference type="EMBL" id="PDLM01000010">
    <property type="protein sequence ID" value="RDW67645.1"/>
    <property type="molecule type" value="Genomic_DNA"/>
</dbReference>
<evidence type="ECO:0000256" key="3">
    <source>
        <dbReference type="ARBA" id="ARBA00023054"/>
    </source>
</evidence>
<evidence type="ECO:0000313" key="7">
    <source>
        <dbReference type="EMBL" id="RDW67645.1"/>
    </source>
</evidence>
<reference evidence="7 8" key="1">
    <citation type="journal article" date="2018" name="IMA Fungus">
        <title>IMA Genome-F 9: Draft genome sequence of Annulohypoxylon stygium, Aspergillus mulundensis, Berkeleyomyces basicola (syn. Thielaviopsis basicola), Ceratocystis smalleyi, two Cercospora beticola strains, Coleophoma cylindrospora, Fusarium fracticaudum, Phialophora cf. hyalina, and Morchella septimelata.</title>
        <authorList>
            <person name="Wingfield B.D."/>
            <person name="Bills G.F."/>
            <person name="Dong Y."/>
            <person name="Huang W."/>
            <person name="Nel W.J."/>
            <person name="Swalarsk-Parry B.S."/>
            <person name="Vaghefi N."/>
            <person name="Wilken P.M."/>
            <person name="An Z."/>
            <person name="de Beer Z.W."/>
            <person name="De Vos L."/>
            <person name="Chen L."/>
            <person name="Duong T.A."/>
            <person name="Gao Y."/>
            <person name="Hammerbacher A."/>
            <person name="Kikkert J.R."/>
            <person name="Li Y."/>
            <person name="Li H."/>
            <person name="Li K."/>
            <person name="Li Q."/>
            <person name="Liu X."/>
            <person name="Ma X."/>
            <person name="Naidoo K."/>
            <person name="Pethybridge S.J."/>
            <person name="Sun J."/>
            <person name="Steenkamp E.T."/>
            <person name="van der Nest M.A."/>
            <person name="van Wyk S."/>
            <person name="Wingfield M.J."/>
            <person name="Xiong C."/>
            <person name="Yue Q."/>
            <person name="Zhang X."/>
        </authorList>
    </citation>
    <scope>NUCLEOTIDE SEQUENCE [LARGE SCALE GENOMIC DNA]</scope>
    <source>
        <strain evidence="7 8">BP6252</strain>
    </source>
</reference>
<sequence>MDNQFIVRPRPKKSLHPPPSKKRRTNKSGIEEISFDFDARSEYLTGFHKRKVQRTKAAQEQAARLAREERITTRKQLREERKQELEEHVEAVNALLKDVDGSKDYVESDEDGEWGGIQDEEPRPVIDHEEEYIDEDRYTTVTVEEVDVGKDGLHKIVAEDSSDESMDAERPKPESKDETKKVWPKKPRKQKFRYESKTERRMSRAKQKAGNKAKANARKGND</sequence>
<feature type="region of interest" description="Disordered" evidence="6">
    <location>
        <begin position="149"/>
        <end position="222"/>
    </location>
</feature>
<proteinExistence type="inferred from homology"/>
<dbReference type="PANTHER" id="PTHR14577">
    <property type="entry name" value="NUCLEOLAR PROTEIN 12"/>
    <property type="match status" value="1"/>
</dbReference>
<feature type="compositionally biased region" description="Basic residues" evidence="6">
    <location>
        <begin position="182"/>
        <end position="191"/>
    </location>
</feature>
<dbReference type="Proteomes" id="UP000256645">
    <property type="component" value="Unassembled WGS sequence"/>
</dbReference>
<keyword evidence="8" id="KW-1185">Reference proteome</keyword>
<feature type="compositionally biased region" description="Basic and acidic residues" evidence="6">
    <location>
        <begin position="167"/>
        <end position="181"/>
    </location>
</feature>
<protein>
    <recommendedName>
        <fullName evidence="9">Nucleolar protein 12</fullName>
    </recommendedName>
</protein>
<evidence type="ECO:0000256" key="1">
    <source>
        <dbReference type="ARBA" id="ARBA00004604"/>
    </source>
</evidence>
<evidence type="ECO:0000256" key="6">
    <source>
        <dbReference type="SAM" id="MobiDB-lite"/>
    </source>
</evidence>
<dbReference type="Pfam" id="PF09805">
    <property type="entry name" value="Nop25"/>
    <property type="match status" value="1"/>
</dbReference>
<comment type="subcellular location">
    <subcellularLocation>
        <location evidence="1">Nucleus</location>
        <location evidence="1">Nucleolus</location>
    </subcellularLocation>
</comment>
<name>A0A3D8R0V0_9HELO</name>
<dbReference type="OrthoDB" id="551633at2759"/>
<feature type="compositionally biased region" description="Basic residues" evidence="6">
    <location>
        <begin position="203"/>
        <end position="222"/>
    </location>
</feature>
<feature type="region of interest" description="Disordered" evidence="6">
    <location>
        <begin position="100"/>
        <end position="125"/>
    </location>
</feature>
<dbReference type="PANTHER" id="PTHR14577:SF0">
    <property type="entry name" value="NUCLEOLAR PROTEIN 12"/>
    <property type="match status" value="1"/>
</dbReference>
<organism evidence="7 8">
    <name type="scientific">Coleophoma cylindrospora</name>
    <dbReference type="NCBI Taxonomy" id="1849047"/>
    <lineage>
        <taxon>Eukaryota</taxon>
        <taxon>Fungi</taxon>
        <taxon>Dikarya</taxon>
        <taxon>Ascomycota</taxon>
        <taxon>Pezizomycotina</taxon>
        <taxon>Leotiomycetes</taxon>
        <taxon>Helotiales</taxon>
        <taxon>Dermateaceae</taxon>
        <taxon>Coleophoma</taxon>
    </lineage>
</organism>
<feature type="compositionally biased region" description="Basic and acidic residues" evidence="6">
    <location>
        <begin position="149"/>
        <end position="158"/>
    </location>
</feature>